<dbReference type="KEGG" id="vg:64472396"/>
<dbReference type="EMBL" id="MN096379">
    <property type="protein sequence ID" value="QDK03768.1"/>
    <property type="molecule type" value="Genomic_DNA"/>
</dbReference>
<gene>
    <name evidence="1" type="primary">44</name>
    <name evidence="1" type="ORF">SEA_YASDNIL_44</name>
</gene>
<evidence type="ECO:0000313" key="1">
    <source>
        <dbReference type="EMBL" id="QDK03768.1"/>
    </source>
</evidence>
<dbReference type="RefSeq" id="YP_010056451.1">
    <property type="nucleotide sequence ID" value="NC_054678.1"/>
</dbReference>
<sequence>MKIIEITNAYESAEEARADWELATSYEGSEAAHSAAVRFARDYEGVAEFEDMKQEALLILATRGHEYRRALDFTESPIGVMTHRLYCDLRDKFVTRLKHQRKNTSFEAEQEKFNSEVA</sequence>
<organism evidence="1 2">
    <name type="scientific">Streptomyces phage Yasdnil</name>
    <dbReference type="NCBI Taxonomy" id="2593360"/>
    <lineage>
        <taxon>Viruses</taxon>
        <taxon>Duplodnaviria</taxon>
        <taxon>Heunggongvirae</taxon>
        <taxon>Uroviricota</taxon>
        <taxon>Caudoviricetes</taxon>
        <taxon>Arquatrovirinae</taxon>
        <taxon>Likavirus</taxon>
        <taxon>Likavirus yasdnil</taxon>
    </lineage>
</organism>
<evidence type="ECO:0000313" key="2">
    <source>
        <dbReference type="Proteomes" id="UP000317811"/>
    </source>
</evidence>
<accession>A0A514U486</accession>
<reference evidence="1 2" key="1">
    <citation type="submission" date="2019-06" db="EMBL/GenBank/DDBJ databases">
        <authorList>
            <person name="Phetasavong A."/>
            <person name="Knapp S.J."/>
            <person name="Scott T.S."/>
            <person name="Nayek S."/>
            <person name="Layton S.R."/>
            <person name="Kim T."/>
            <person name="Hughes L.E."/>
            <person name="Garlena R.A."/>
            <person name="Russell D.A."/>
            <person name="Pope W.H."/>
            <person name="Jacobs-Sera D."/>
            <person name="Hatfull G.F."/>
        </authorList>
    </citation>
    <scope>NUCLEOTIDE SEQUENCE [LARGE SCALE GENOMIC DNA]</scope>
</reference>
<protein>
    <submittedName>
        <fullName evidence="1">Uncharacterized protein</fullName>
    </submittedName>
</protein>
<keyword evidence="2" id="KW-1185">Reference proteome</keyword>
<dbReference type="Proteomes" id="UP000317811">
    <property type="component" value="Segment"/>
</dbReference>
<dbReference type="GeneID" id="64472396"/>
<proteinExistence type="predicted"/>
<name>A0A514U486_9CAUD</name>